<comment type="subcellular location">
    <subcellularLocation>
        <location evidence="1">Mitochondrion</location>
    </subcellularLocation>
</comment>
<dbReference type="SUPFAM" id="SSF50104">
    <property type="entry name" value="Translation proteins SH3-like domain"/>
    <property type="match status" value="1"/>
</dbReference>
<dbReference type="Gene3D" id="2.30.30.790">
    <property type="match status" value="1"/>
</dbReference>
<keyword evidence="5" id="KW-0496">Mitochondrion</keyword>
<evidence type="ECO:0000256" key="3">
    <source>
        <dbReference type="ARBA" id="ARBA00022946"/>
    </source>
</evidence>
<evidence type="ECO:0000256" key="4">
    <source>
        <dbReference type="ARBA" id="ARBA00022980"/>
    </source>
</evidence>
<protein>
    <recommendedName>
        <fullName evidence="7">Large ribosomal subunit protein bL19m</fullName>
    </recommendedName>
    <alternativeName>
        <fullName evidence="8">39S ribosomal protein L19, mitochondrial</fullName>
    </alternativeName>
</protein>
<dbReference type="Proteomes" id="UP000507470">
    <property type="component" value="Unassembled WGS sequence"/>
</dbReference>
<evidence type="ECO:0000256" key="7">
    <source>
        <dbReference type="ARBA" id="ARBA00035288"/>
    </source>
</evidence>
<evidence type="ECO:0000256" key="1">
    <source>
        <dbReference type="ARBA" id="ARBA00004173"/>
    </source>
</evidence>
<dbReference type="Pfam" id="PF01245">
    <property type="entry name" value="Ribosomal_L19"/>
    <property type="match status" value="1"/>
</dbReference>
<dbReference type="InterPro" id="IPR001857">
    <property type="entry name" value="Ribosomal_bL19"/>
</dbReference>
<dbReference type="GO" id="GO:0005762">
    <property type="term" value="C:mitochondrial large ribosomal subunit"/>
    <property type="evidence" value="ECO:0007669"/>
    <property type="project" value="TreeGrafter"/>
</dbReference>
<keyword evidence="4" id="KW-0689">Ribosomal protein</keyword>
<sequence length="299" mass="35124">MNIIQKHICRCLLQKCNSGNVPLSFVPARQATVLNWLLDKHRKSQLSQQPEKEDDIEQETIMVPRDYKYLYPEFLPPTNYRHRDRIREKLERQDMFCRRTVIEVPEFYVGSILAVNVADIYAPSKNTRFVGLCISRENDGLRTNFILRNHIDGNGIEIKYDMYSPLLQSIEVLKLEKRLDDELFYLRDCPPEYSTIPFDMEPIHLPTGSAVPLNTIKVPLGPRPWDKKWDIKNFKGLQPSNRVLGKRAATRLERSAKPWEEHDLMKQYRESVNDDDVETALKEVVLKTKKKNTKSQRRQ</sequence>
<evidence type="ECO:0000256" key="5">
    <source>
        <dbReference type="ARBA" id="ARBA00023128"/>
    </source>
</evidence>
<name>A0A6J8EXJ5_MYTCO</name>
<dbReference type="GO" id="GO:0006412">
    <property type="term" value="P:translation"/>
    <property type="evidence" value="ECO:0007669"/>
    <property type="project" value="InterPro"/>
</dbReference>
<proteinExistence type="inferred from homology"/>
<dbReference type="EMBL" id="CACVKT020010044">
    <property type="protein sequence ID" value="CAC5424513.1"/>
    <property type="molecule type" value="Genomic_DNA"/>
</dbReference>
<evidence type="ECO:0000256" key="8">
    <source>
        <dbReference type="ARBA" id="ARBA00035359"/>
    </source>
</evidence>
<dbReference type="FunFam" id="2.30.30.790:FF:000002">
    <property type="entry name" value="39S ribosomal protein L19, mitochondrial"/>
    <property type="match status" value="1"/>
</dbReference>
<accession>A0A6J8EXJ5</accession>
<keyword evidence="10" id="KW-1185">Reference proteome</keyword>
<reference evidence="9 10" key="1">
    <citation type="submission" date="2020-06" db="EMBL/GenBank/DDBJ databases">
        <authorList>
            <person name="Li R."/>
            <person name="Bekaert M."/>
        </authorList>
    </citation>
    <scope>NUCLEOTIDE SEQUENCE [LARGE SCALE GENOMIC DNA]</scope>
    <source>
        <strain evidence="10">wild</strain>
    </source>
</reference>
<comment type="similarity">
    <text evidence="2">Belongs to the bacterial ribosomal protein bL19 family.</text>
</comment>
<evidence type="ECO:0000256" key="6">
    <source>
        <dbReference type="ARBA" id="ARBA00023274"/>
    </source>
</evidence>
<evidence type="ECO:0000313" key="10">
    <source>
        <dbReference type="Proteomes" id="UP000507470"/>
    </source>
</evidence>
<keyword evidence="6" id="KW-0687">Ribonucleoprotein</keyword>
<dbReference type="InterPro" id="IPR008991">
    <property type="entry name" value="Translation_prot_SH3-like_sf"/>
</dbReference>
<dbReference type="PANTHER" id="PTHR15680:SF9">
    <property type="entry name" value="LARGE RIBOSOMAL SUBUNIT PROTEIN BL19M"/>
    <property type="match status" value="1"/>
</dbReference>
<dbReference type="OrthoDB" id="432645at2759"/>
<evidence type="ECO:0000313" key="9">
    <source>
        <dbReference type="EMBL" id="CAC5424513.1"/>
    </source>
</evidence>
<dbReference type="PANTHER" id="PTHR15680">
    <property type="entry name" value="RIBOSOMAL PROTEIN L19"/>
    <property type="match status" value="1"/>
</dbReference>
<gene>
    <name evidence="9" type="ORF">MCOR_56410</name>
</gene>
<dbReference type="InterPro" id="IPR038657">
    <property type="entry name" value="Ribosomal_bL19_sf"/>
</dbReference>
<keyword evidence="3" id="KW-0809">Transit peptide</keyword>
<dbReference type="GO" id="GO:0003735">
    <property type="term" value="F:structural constituent of ribosome"/>
    <property type="evidence" value="ECO:0007669"/>
    <property type="project" value="InterPro"/>
</dbReference>
<evidence type="ECO:0000256" key="2">
    <source>
        <dbReference type="ARBA" id="ARBA00005781"/>
    </source>
</evidence>
<organism evidence="9 10">
    <name type="scientific">Mytilus coruscus</name>
    <name type="common">Sea mussel</name>
    <dbReference type="NCBI Taxonomy" id="42192"/>
    <lineage>
        <taxon>Eukaryota</taxon>
        <taxon>Metazoa</taxon>
        <taxon>Spiralia</taxon>
        <taxon>Lophotrochozoa</taxon>
        <taxon>Mollusca</taxon>
        <taxon>Bivalvia</taxon>
        <taxon>Autobranchia</taxon>
        <taxon>Pteriomorphia</taxon>
        <taxon>Mytilida</taxon>
        <taxon>Mytiloidea</taxon>
        <taxon>Mytilidae</taxon>
        <taxon>Mytilinae</taxon>
        <taxon>Mytilus</taxon>
    </lineage>
</organism>
<dbReference type="AlphaFoldDB" id="A0A6J8EXJ5"/>